<dbReference type="PANTHER" id="PTHR35908:SF1">
    <property type="entry name" value="CONSERVED PROTEIN"/>
    <property type="match status" value="1"/>
</dbReference>
<dbReference type="RefSeq" id="WP_407989754.1">
    <property type="nucleotide sequence ID" value="NZ_AP035881.2"/>
</dbReference>
<dbReference type="SUPFAM" id="SSF54593">
    <property type="entry name" value="Glyoxalase/Bleomycin resistance protein/Dihydroxybiphenyl dioxygenase"/>
    <property type="match status" value="1"/>
</dbReference>
<organism evidence="2">
    <name type="scientific">Kitasatospora sp. CMC57</name>
    <dbReference type="NCBI Taxonomy" id="3231513"/>
    <lineage>
        <taxon>Bacteria</taxon>
        <taxon>Bacillati</taxon>
        <taxon>Actinomycetota</taxon>
        <taxon>Actinomycetes</taxon>
        <taxon>Kitasatosporales</taxon>
        <taxon>Streptomycetaceae</taxon>
        <taxon>Kitasatospora</taxon>
    </lineage>
</organism>
<dbReference type="InterPro" id="IPR029068">
    <property type="entry name" value="Glyas_Bleomycin-R_OHBP_Dase"/>
</dbReference>
<reference evidence="2" key="1">
    <citation type="submission" date="2024-07" db="EMBL/GenBank/DDBJ databases">
        <title>Complete genome sequences of cellulolytic bacteria, Kitasatospora sp. CMC57 and Streptomyces sp. CMC78, isolated from Japanese agricultural soil.</title>
        <authorList>
            <person name="Hashimoto T."/>
            <person name="Ito M."/>
            <person name="Iwamoto M."/>
            <person name="Fukahori D."/>
            <person name="Shoda T."/>
            <person name="Sakoda M."/>
            <person name="Morohoshi T."/>
            <person name="Mitsuboshi M."/>
            <person name="Nishizawa T."/>
        </authorList>
    </citation>
    <scope>NUCLEOTIDE SEQUENCE</scope>
    <source>
        <strain evidence="2">CMC57</strain>
    </source>
</reference>
<dbReference type="Gene3D" id="3.10.180.10">
    <property type="entry name" value="2,3-Dihydroxybiphenyl 1,2-Dioxygenase, domain 1"/>
    <property type="match status" value="1"/>
</dbReference>
<evidence type="ECO:0000259" key="1">
    <source>
        <dbReference type="Pfam" id="PF18029"/>
    </source>
</evidence>
<proteinExistence type="predicted"/>
<dbReference type="InterPro" id="IPR041581">
    <property type="entry name" value="Glyoxalase_6"/>
</dbReference>
<dbReference type="EMBL" id="AP035881">
    <property type="protein sequence ID" value="BFP47395.1"/>
    <property type="molecule type" value="Genomic_DNA"/>
</dbReference>
<evidence type="ECO:0000313" key="2">
    <source>
        <dbReference type="EMBL" id="BFP47395.1"/>
    </source>
</evidence>
<protein>
    <submittedName>
        <fullName evidence="2">VOC family protein</fullName>
    </submittedName>
</protein>
<sequence>MIGKLQCVVLDCHYPAGLAHFYAALLGGETDRPDPRWSLDEYWSTVHVPGGMVLGFQRVEDYRPPMWPDPAHPQQLHLDIEVEDLDAAEARVLELGAVRKDVETGWRVYLDPAGHPFCLVRGGGPGSAD</sequence>
<dbReference type="AlphaFoldDB" id="A0AB33K7I3"/>
<dbReference type="CDD" id="cd06587">
    <property type="entry name" value="VOC"/>
    <property type="match status" value="1"/>
</dbReference>
<dbReference type="PANTHER" id="PTHR35908">
    <property type="entry name" value="HYPOTHETICAL FUSION PROTEIN"/>
    <property type="match status" value="1"/>
</dbReference>
<gene>
    <name evidence="2" type="ORF">KCMC57_37630</name>
</gene>
<accession>A0AB33K7I3</accession>
<feature type="domain" description="Glyoxalase-like" evidence="1">
    <location>
        <begin position="8"/>
        <end position="120"/>
    </location>
</feature>
<dbReference type="Pfam" id="PF18029">
    <property type="entry name" value="Glyoxalase_6"/>
    <property type="match status" value="1"/>
</dbReference>
<name>A0AB33K7I3_9ACTN</name>